<evidence type="ECO:0000313" key="2">
    <source>
        <dbReference type="EMBL" id="OMF51685.1"/>
    </source>
</evidence>
<organism evidence="2 3">
    <name type="scientific">Paenibacillus rhizosphaerae</name>
    <dbReference type="NCBI Taxonomy" id="297318"/>
    <lineage>
        <taxon>Bacteria</taxon>
        <taxon>Bacillati</taxon>
        <taxon>Bacillota</taxon>
        <taxon>Bacilli</taxon>
        <taxon>Bacillales</taxon>
        <taxon>Paenibacillaceae</taxon>
        <taxon>Paenibacillus</taxon>
    </lineage>
</organism>
<accession>A0A1R1EIQ1</accession>
<proteinExistence type="predicted"/>
<dbReference type="AlphaFoldDB" id="A0A1R1EIQ1"/>
<gene>
    <name evidence="2" type="ORF">BK138_25885</name>
</gene>
<feature type="region of interest" description="Disordered" evidence="1">
    <location>
        <begin position="39"/>
        <end position="66"/>
    </location>
</feature>
<keyword evidence="3" id="KW-1185">Reference proteome</keyword>
<protein>
    <submittedName>
        <fullName evidence="2">Uncharacterized protein</fullName>
    </submittedName>
</protein>
<name>A0A1R1EIQ1_9BACL</name>
<comment type="caution">
    <text evidence="2">The sequence shown here is derived from an EMBL/GenBank/DDBJ whole genome shotgun (WGS) entry which is preliminary data.</text>
</comment>
<evidence type="ECO:0000313" key="3">
    <source>
        <dbReference type="Proteomes" id="UP000187172"/>
    </source>
</evidence>
<dbReference type="Proteomes" id="UP000187172">
    <property type="component" value="Unassembled WGS sequence"/>
</dbReference>
<dbReference type="EMBL" id="MRTP01000009">
    <property type="protein sequence ID" value="OMF51685.1"/>
    <property type="molecule type" value="Genomic_DNA"/>
</dbReference>
<reference evidence="2 3" key="1">
    <citation type="submission" date="2016-11" db="EMBL/GenBank/DDBJ databases">
        <title>Paenibacillus species isolates.</title>
        <authorList>
            <person name="Beno S.M."/>
        </authorList>
    </citation>
    <scope>NUCLEOTIDE SEQUENCE [LARGE SCALE GENOMIC DNA]</scope>
    <source>
        <strain evidence="2 3">FSL R5-0378</strain>
    </source>
</reference>
<sequence length="66" mass="7295">MINIRFPGLYRNDSSEVGLSSLDSRMRRETIPEVAAKHAEELKRQGQHPSGRGMSTAGISLLQGEQ</sequence>
<evidence type="ECO:0000256" key="1">
    <source>
        <dbReference type="SAM" id="MobiDB-lite"/>
    </source>
</evidence>